<protein>
    <submittedName>
        <fullName evidence="3">Uncharacterized protein</fullName>
    </submittedName>
</protein>
<reference evidence="3 4" key="2">
    <citation type="journal article" date="2016" name="Genome Announc.">
        <title>Complete Genome Sequence of Sphingopyxis terrae Strain 203-1 (NBRC 111660), a Polyethylene Glycol Degrader.</title>
        <authorList>
            <person name="Ohtsubo Y."/>
            <person name="Nonoyama S."/>
            <person name="Nagata Y."/>
            <person name="Numata M."/>
            <person name="Tsuchikane K."/>
            <person name="Hosoyama A."/>
            <person name="Yamazoe A."/>
            <person name="Tsuda M."/>
            <person name="Fujita N."/>
            <person name="Kawai F."/>
        </authorList>
    </citation>
    <scope>NUCLEOTIDE SEQUENCE [LARGE SCALE GENOMIC DNA]</scope>
    <source>
        <strain evidence="3 4">203-1</strain>
    </source>
</reference>
<name>A0A142VTF7_9SPHN</name>
<feature type="compositionally biased region" description="Low complexity" evidence="1">
    <location>
        <begin position="222"/>
        <end position="243"/>
    </location>
</feature>
<gene>
    <name evidence="3" type="ORF">AOA14_00440</name>
</gene>
<accession>A0A142VTF7</accession>
<feature type="signal peptide" evidence="2">
    <location>
        <begin position="1"/>
        <end position="27"/>
    </location>
</feature>
<feature type="compositionally biased region" description="Low complexity" evidence="1">
    <location>
        <begin position="164"/>
        <end position="183"/>
    </location>
</feature>
<reference evidence="4" key="1">
    <citation type="submission" date="2015-11" db="EMBL/GenBank/DDBJ databases">
        <title>Complete genome sequence of a polyethylene glycol-degrading strain Sphingopyxis terrae strain 203-1 (NBRC 15098).</title>
        <authorList>
            <person name="Yoshiyuki O."/>
            <person name="Shouta N."/>
            <person name="Nagata Y."/>
            <person name="Numata M."/>
            <person name="Tsuchikane K."/>
            <person name="Hosoyama A."/>
            <person name="Yamazoe A."/>
            <person name="Tsuda M."/>
            <person name="Fujita N."/>
            <person name="Kawai F."/>
        </authorList>
    </citation>
    <scope>NUCLEOTIDE SEQUENCE [LARGE SCALE GENOMIC DNA]</scope>
    <source>
        <strain evidence="4">203-1</strain>
    </source>
</reference>
<evidence type="ECO:0000313" key="3">
    <source>
        <dbReference type="EMBL" id="AMU93078.1"/>
    </source>
</evidence>
<organism evidence="3 4">
    <name type="scientific">Sphingopyxis terrae subsp. terrae NBRC 15098</name>
    <dbReference type="NCBI Taxonomy" id="1219058"/>
    <lineage>
        <taxon>Bacteria</taxon>
        <taxon>Pseudomonadati</taxon>
        <taxon>Pseudomonadota</taxon>
        <taxon>Alphaproteobacteria</taxon>
        <taxon>Sphingomonadales</taxon>
        <taxon>Sphingomonadaceae</taxon>
        <taxon>Sphingopyxis</taxon>
    </lineage>
</organism>
<dbReference type="KEGG" id="ster:AOA14_00440"/>
<sequence>MQNGVRPGYWTALALVAVLGSAPECRAQFAAASEPPEDESAQASSPNGPVVAPRRASGVPTVAAQPTRILQGSNRAARAGSGQTPELSADLDARDGNRDAAALGNGSGRALPGAGGPRSGAAGAPQSRLGSAGGASAADVERGYDRAVVMPDNGNGGPTGGSGRNSAGDGNLGASAGLLNSAAGLGGNSNGGSGGNSAQGGTNSGSTGIEGALNSFGGASGGRSENANGNGNRRSNGGPAENGNAGGGRDTTGGSARNLPARGNSGGSGSDRSVDRNQNEAPANNSGREAPNSQKDKSGADSEDRSASNDSNANDNGGSDRSNRDAPPEGNSDGAAKAGAPDRPEEEGWSAGSDPVGQAAARRRFGDLGAGAAGRDLLGEKRDAEAVDAEDALHRIGDRIDPLTGAVGIEAPVAGGVSPLLRAVVETAKKRKQKK</sequence>
<feature type="compositionally biased region" description="Low complexity" evidence="1">
    <location>
        <begin position="308"/>
        <end position="320"/>
    </location>
</feature>
<feature type="compositionally biased region" description="Basic and acidic residues" evidence="1">
    <location>
        <begin position="294"/>
        <end position="307"/>
    </location>
</feature>
<keyword evidence="2" id="KW-0732">Signal</keyword>
<dbReference type="AlphaFoldDB" id="A0A142VTF7"/>
<feature type="region of interest" description="Disordered" evidence="1">
    <location>
        <begin position="29"/>
        <end position="364"/>
    </location>
</feature>
<dbReference type="Proteomes" id="UP000076234">
    <property type="component" value="Chromosome"/>
</dbReference>
<feature type="compositionally biased region" description="Gly residues" evidence="1">
    <location>
        <begin position="184"/>
        <end position="198"/>
    </location>
</feature>
<dbReference type="STRING" id="1219058.AOA14_00440"/>
<evidence type="ECO:0000313" key="4">
    <source>
        <dbReference type="Proteomes" id="UP000076234"/>
    </source>
</evidence>
<feature type="chain" id="PRO_5007502318" evidence="2">
    <location>
        <begin position="28"/>
        <end position="435"/>
    </location>
</feature>
<feature type="compositionally biased region" description="Polar residues" evidence="1">
    <location>
        <begin position="279"/>
        <end position="293"/>
    </location>
</feature>
<evidence type="ECO:0000256" key="2">
    <source>
        <dbReference type="SAM" id="SignalP"/>
    </source>
</evidence>
<evidence type="ECO:0000256" key="1">
    <source>
        <dbReference type="SAM" id="MobiDB-lite"/>
    </source>
</evidence>
<proteinExistence type="predicted"/>
<feature type="compositionally biased region" description="Gly residues" evidence="1">
    <location>
        <begin position="154"/>
        <end position="163"/>
    </location>
</feature>
<dbReference type="EMBL" id="CP013342">
    <property type="protein sequence ID" value="AMU93078.1"/>
    <property type="molecule type" value="Genomic_DNA"/>
</dbReference>